<dbReference type="InterPro" id="IPR047951">
    <property type="entry name" value="Transpos_ISL3"/>
</dbReference>
<feature type="region of interest" description="Disordered" evidence="1">
    <location>
        <begin position="1"/>
        <end position="22"/>
    </location>
</feature>
<dbReference type="KEGG" id="stri:C7M71_000250"/>
<dbReference type="EMBL" id="CP031264">
    <property type="protein sequence ID" value="AXI76141.1"/>
    <property type="molecule type" value="Genomic_DNA"/>
</dbReference>
<dbReference type="Proteomes" id="UP000249340">
    <property type="component" value="Chromosome"/>
</dbReference>
<feature type="domain" description="Transposase IS204/IS1001/IS1096/IS1165 zinc-finger" evidence="2">
    <location>
        <begin position="11"/>
        <end position="53"/>
    </location>
</feature>
<sequence>MHAATTRAGAECPSCGTSSGRVHSSYVRSLDDSTAGQRRVMVELRVCRFRCRQPACERATFVEQVEGVTFRYGWRSQQLQAALQRLGLMLAGRVGSRLAEAFAVPVSRSTLLRLIRAVPGPAPSVPRVLGIDEFALCKGHVYATILVDIETRDRSTCCRAAPSRPSARGWPPTQG</sequence>
<evidence type="ECO:0000313" key="4">
    <source>
        <dbReference type="Proteomes" id="UP000249340"/>
    </source>
</evidence>
<evidence type="ECO:0000256" key="1">
    <source>
        <dbReference type="SAM" id="MobiDB-lite"/>
    </source>
</evidence>
<dbReference type="PANTHER" id="PTHR33498:SF1">
    <property type="entry name" value="TRANSPOSASE FOR INSERTION SEQUENCE ELEMENT IS1557"/>
    <property type="match status" value="1"/>
</dbReference>
<evidence type="ECO:0000313" key="3">
    <source>
        <dbReference type="EMBL" id="AXI76141.1"/>
    </source>
</evidence>
<keyword evidence="4" id="KW-1185">Reference proteome</keyword>
<organism evidence="3 4">
    <name type="scientific">Peterkaempfera bronchialis</name>
    <dbReference type="NCBI Taxonomy" id="2126346"/>
    <lineage>
        <taxon>Bacteria</taxon>
        <taxon>Bacillati</taxon>
        <taxon>Actinomycetota</taxon>
        <taxon>Actinomycetes</taxon>
        <taxon>Kitasatosporales</taxon>
        <taxon>Streptomycetaceae</taxon>
        <taxon>Peterkaempfera</taxon>
    </lineage>
</organism>
<name>A0A345SQY6_9ACTN</name>
<evidence type="ECO:0000259" key="2">
    <source>
        <dbReference type="Pfam" id="PF14690"/>
    </source>
</evidence>
<gene>
    <name evidence="3" type="ORF">C7M71_000250</name>
</gene>
<dbReference type="InterPro" id="IPR029261">
    <property type="entry name" value="Transposase_Znf"/>
</dbReference>
<dbReference type="RefSeq" id="WP_111493795.1">
    <property type="nucleotide sequence ID" value="NZ_CP031264.1"/>
</dbReference>
<accession>A0A345SQY6</accession>
<dbReference type="Pfam" id="PF14690">
    <property type="entry name" value="Zn_ribbon_ISL3"/>
    <property type="match status" value="1"/>
</dbReference>
<dbReference type="OrthoDB" id="3238779at2"/>
<dbReference type="PANTHER" id="PTHR33498">
    <property type="entry name" value="TRANSPOSASE FOR INSERTION SEQUENCE ELEMENT IS1557"/>
    <property type="match status" value="1"/>
</dbReference>
<protein>
    <submittedName>
        <fullName evidence="3">Transposase</fullName>
    </submittedName>
</protein>
<proteinExistence type="predicted"/>
<reference evidence="4" key="1">
    <citation type="submission" date="2018-07" db="EMBL/GenBank/DDBJ databases">
        <title>Streptacidiphilus bronchialis DSM 106435 chromosome.</title>
        <authorList>
            <person name="Batra D."/>
            <person name="Gulvik C.A."/>
        </authorList>
    </citation>
    <scope>NUCLEOTIDE SEQUENCE [LARGE SCALE GENOMIC DNA]</scope>
    <source>
        <strain evidence="4">DSM 106435</strain>
    </source>
</reference>
<dbReference type="AlphaFoldDB" id="A0A345SQY6"/>